<dbReference type="GO" id="GO:0110001">
    <property type="term" value="C:toxin-antitoxin complex"/>
    <property type="evidence" value="ECO:0007669"/>
    <property type="project" value="InterPro"/>
</dbReference>
<accession>A0A9W4PAZ0</accession>
<proteinExistence type="inferred from homology"/>
<dbReference type="PANTHER" id="PTHR33397:SF5">
    <property type="entry name" value="RNASE YUTE-RELATED"/>
    <property type="match status" value="1"/>
</dbReference>
<evidence type="ECO:0000256" key="3">
    <source>
        <dbReference type="ARBA" id="ARBA00022801"/>
    </source>
</evidence>
<dbReference type="Proteomes" id="UP000789326">
    <property type="component" value="Unassembled WGS sequence"/>
</dbReference>
<keyword evidence="2" id="KW-0540">Nuclease</keyword>
<sequence length="194" mass="22184">MVVVEGIESKGEAMVLSRNKVGLAQGFNDAAHSTNDSLYHLRSERIWKKMYFVDRQKIEQILGFLEKQLGLFEGHDNWDGDLSELIAERLIQTSIDSVLDVGNAVIDGFIMRDPGSYEDIIDILQDEKVISEEKAIQFKKVLPLRKMLVQDFIEVNHKELHAVFSENIEAFKQFPDLVRNYLTNELGPVSAFKN</sequence>
<reference evidence="5" key="1">
    <citation type="submission" date="2021-11" db="EMBL/GenBank/DDBJ databases">
        <authorList>
            <person name="Bulgarelli D."/>
        </authorList>
    </citation>
    <scope>NUCLEOTIDE SEQUENCE</scope>
    <source>
        <strain evidence="5">Bi133</strain>
    </source>
</reference>
<gene>
    <name evidence="5" type="ORF">SRABI133_00432</name>
</gene>
<dbReference type="PANTHER" id="PTHR33397">
    <property type="entry name" value="UPF0331 PROTEIN YUTE"/>
    <property type="match status" value="1"/>
</dbReference>
<evidence type="ECO:0000313" key="6">
    <source>
        <dbReference type="Proteomes" id="UP000789326"/>
    </source>
</evidence>
<dbReference type="Pfam" id="PF01934">
    <property type="entry name" value="HepT-like"/>
    <property type="match status" value="1"/>
</dbReference>
<dbReference type="InterPro" id="IPR052379">
    <property type="entry name" value="Type_VII_TA_RNase"/>
</dbReference>
<dbReference type="RefSeq" id="WP_309519688.1">
    <property type="nucleotide sequence ID" value="NZ_CAKKMG010000003.1"/>
</dbReference>
<dbReference type="AlphaFoldDB" id="A0A9W4PAZ0"/>
<name>A0A9W4PAZ0_9BACI</name>
<protein>
    <recommendedName>
        <fullName evidence="7">DUF86 domain-containing protein</fullName>
    </recommendedName>
</protein>
<keyword evidence="1" id="KW-1277">Toxin-antitoxin system</keyword>
<dbReference type="GO" id="GO:0004540">
    <property type="term" value="F:RNA nuclease activity"/>
    <property type="evidence" value="ECO:0007669"/>
    <property type="project" value="InterPro"/>
</dbReference>
<dbReference type="InterPro" id="IPR037038">
    <property type="entry name" value="HepT-like_sf"/>
</dbReference>
<evidence type="ECO:0000256" key="1">
    <source>
        <dbReference type="ARBA" id="ARBA00022649"/>
    </source>
</evidence>
<dbReference type="InterPro" id="IPR008201">
    <property type="entry name" value="HepT-like"/>
</dbReference>
<dbReference type="GO" id="GO:0016787">
    <property type="term" value="F:hydrolase activity"/>
    <property type="evidence" value="ECO:0007669"/>
    <property type="project" value="UniProtKB-KW"/>
</dbReference>
<evidence type="ECO:0008006" key="7">
    <source>
        <dbReference type="Google" id="ProtNLM"/>
    </source>
</evidence>
<comment type="similarity">
    <text evidence="4">Belongs to the HepT RNase toxin family.</text>
</comment>
<dbReference type="Gene3D" id="1.20.120.580">
    <property type="entry name" value="bsu32300-like"/>
    <property type="match status" value="1"/>
</dbReference>
<comment type="caution">
    <text evidence="5">The sequence shown here is derived from an EMBL/GenBank/DDBJ whole genome shotgun (WGS) entry which is preliminary data.</text>
</comment>
<keyword evidence="3" id="KW-0378">Hydrolase</keyword>
<evidence type="ECO:0000256" key="4">
    <source>
        <dbReference type="ARBA" id="ARBA00024207"/>
    </source>
</evidence>
<dbReference type="EMBL" id="CAKKMG010000003">
    <property type="protein sequence ID" value="CAH0139321.1"/>
    <property type="molecule type" value="Genomic_DNA"/>
</dbReference>
<organism evidence="5 6">
    <name type="scientific">Peribacillus simplex</name>
    <dbReference type="NCBI Taxonomy" id="1478"/>
    <lineage>
        <taxon>Bacteria</taxon>
        <taxon>Bacillati</taxon>
        <taxon>Bacillota</taxon>
        <taxon>Bacilli</taxon>
        <taxon>Bacillales</taxon>
        <taxon>Bacillaceae</taxon>
        <taxon>Peribacillus</taxon>
    </lineage>
</organism>
<evidence type="ECO:0000313" key="5">
    <source>
        <dbReference type="EMBL" id="CAH0139321.1"/>
    </source>
</evidence>
<evidence type="ECO:0000256" key="2">
    <source>
        <dbReference type="ARBA" id="ARBA00022722"/>
    </source>
</evidence>